<dbReference type="OrthoDB" id="660555at2759"/>
<dbReference type="GO" id="GO:0005634">
    <property type="term" value="C:nucleus"/>
    <property type="evidence" value="ECO:0007669"/>
    <property type="project" value="UniProtKB-SubCell"/>
</dbReference>
<evidence type="ECO:0000256" key="5">
    <source>
        <dbReference type="ARBA" id="ARBA00022694"/>
    </source>
</evidence>
<keyword evidence="14" id="KW-1185">Reference proteome</keyword>
<dbReference type="GO" id="GO:0008033">
    <property type="term" value="P:tRNA processing"/>
    <property type="evidence" value="ECO:0007669"/>
    <property type="project" value="UniProtKB-KW"/>
</dbReference>
<comment type="caution">
    <text evidence="13">The sequence shown here is derived from an EMBL/GenBank/DDBJ whole genome shotgun (WGS) entry which is preliminary data.</text>
</comment>
<comment type="subcellular location">
    <subcellularLocation>
        <location evidence="1">Nucleus</location>
    </subcellularLocation>
</comment>
<evidence type="ECO:0000256" key="3">
    <source>
        <dbReference type="ARBA" id="ARBA00022679"/>
    </source>
</evidence>
<evidence type="ECO:0000256" key="7">
    <source>
        <dbReference type="ARBA" id="ARBA00037050"/>
    </source>
</evidence>
<keyword evidence="4" id="KW-0949">S-adenosyl-L-methionine</keyword>
<accession>A0A812SBV6</accession>
<name>A0A812SBV6_9DINO</name>
<dbReference type="SMART" id="SM01144">
    <property type="entry name" value="DTW"/>
    <property type="match status" value="1"/>
</dbReference>
<organism evidence="13 14">
    <name type="scientific">Symbiodinium natans</name>
    <dbReference type="NCBI Taxonomy" id="878477"/>
    <lineage>
        <taxon>Eukaryota</taxon>
        <taxon>Sar</taxon>
        <taxon>Alveolata</taxon>
        <taxon>Dinophyceae</taxon>
        <taxon>Suessiales</taxon>
        <taxon>Symbiodiniaceae</taxon>
        <taxon>Symbiodinium</taxon>
    </lineage>
</organism>
<dbReference type="EMBL" id="CAJNDS010002429">
    <property type="protein sequence ID" value="CAE7470208.1"/>
    <property type="molecule type" value="Genomic_DNA"/>
</dbReference>
<comment type="catalytic activity">
    <reaction evidence="11">
        <text>a uridine in tRNA + S-adenosyl-L-methionine = a 3-[(3S)-3-amino-3-carboxypropyl]uridine in tRNA + S-methyl-5'-thioadenosine + H(+)</text>
        <dbReference type="Rhea" id="RHEA:62432"/>
        <dbReference type="Rhea" id="RHEA-COMP:13339"/>
        <dbReference type="Rhea" id="RHEA-COMP:16092"/>
        <dbReference type="ChEBI" id="CHEBI:15378"/>
        <dbReference type="ChEBI" id="CHEBI:17509"/>
        <dbReference type="ChEBI" id="CHEBI:59789"/>
        <dbReference type="ChEBI" id="CHEBI:65315"/>
        <dbReference type="ChEBI" id="CHEBI:82930"/>
        <dbReference type="EC" id="2.5.1.25"/>
    </reaction>
</comment>
<proteinExistence type="inferred from homology"/>
<evidence type="ECO:0000313" key="13">
    <source>
        <dbReference type="EMBL" id="CAE7470208.1"/>
    </source>
</evidence>
<keyword evidence="5" id="KW-0819">tRNA processing</keyword>
<evidence type="ECO:0000313" key="14">
    <source>
        <dbReference type="Proteomes" id="UP000604046"/>
    </source>
</evidence>
<dbReference type="GO" id="GO:0016432">
    <property type="term" value="F:tRNA-uridine aminocarboxypropyltransferase activity"/>
    <property type="evidence" value="ECO:0007669"/>
    <property type="project" value="UniProtKB-EC"/>
</dbReference>
<gene>
    <name evidence="13" type="primary">ME1</name>
    <name evidence="13" type="ORF">SNAT2548_LOCUS26367</name>
</gene>
<comment type="function">
    <text evidence="7">Catalyzes the formation of 3-(3-amino-3-carboxypropyl)uridine (acp3U) at position 20 in the D-loop of several cytoplasmic tRNAs (acp3U(20)).</text>
</comment>
<keyword evidence="3" id="KW-0808">Transferase</keyword>
<dbReference type="InterPro" id="IPR005636">
    <property type="entry name" value="DTW"/>
</dbReference>
<evidence type="ECO:0000256" key="2">
    <source>
        <dbReference type="ARBA" id="ARBA00012386"/>
    </source>
</evidence>
<keyword evidence="6" id="KW-0539">Nucleus</keyword>
<dbReference type="EC" id="2.5.1.25" evidence="2"/>
<dbReference type="PANTHER" id="PTHR15627">
    <property type="entry name" value="NATURAL KILLER CELL-SPECIFIC ANTIGEN KLIP1"/>
    <property type="match status" value="1"/>
</dbReference>
<dbReference type="InterPro" id="IPR051521">
    <property type="entry name" value="tRNA_Mod/Golgi_Maint"/>
</dbReference>
<evidence type="ECO:0000256" key="9">
    <source>
        <dbReference type="ARBA" id="ARBA00039242"/>
    </source>
</evidence>
<feature type="domain" description="DTW" evidence="12">
    <location>
        <begin position="102"/>
        <end position="320"/>
    </location>
</feature>
<evidence type="ECO:0000256" key="6">
    <source>
        <dbReference type="ARBA" id="ARBA00023242"/>
    </source>
</evidence>
<reference evidence="13" key="1">
    <citation type="submission" date="2021-02" db="EMBL/GenBank/DDBJ databases">
        <authorList>
            <person name="Dougan E. K."/>
            <person name="Rhodes N."/>
            <person name="Thang M."/>
            <person name="Chan C."/>
        </authorList>
    </citation>
    <scope>NUCLEOTIDE SEQUENCE</scope>
</reference>
<dbReference type="PANTHER" id="PTHR15627:SF8">
    <property type="entry name" value="TRNA-URIDINE AMINOCARBOXYPROPYLTRANSFERASE 1"/>
    <property type="match status" value="1"/>
</dbReference>
<dbReference type="AlphaFoldDB" id="A0A812SBV6"/>
<evidence type="ECO:0000256" key="4">
    <source>
        <dbReference type="ARBA" id="ARBA00022691"/>
    </source>
</evidence>
<evidence type="ECO:0000259" key="12">
    <source>
        <dbReference type="SMART" id="SM01144"/>
    </source>
</evidence>
<evidence type="ECO:0000256" key="10">
    <source>
        <dbReference type="ARBA" id="ARBA00042508"/>
    </source>
</evidence>
<evidence type="ECO:0000256" key="8">
    <source>
        <dbReference type="ARBA" id="ARBA00038290"/>
    </source>
</evidence>
<evidence type="ECO:0000256" key="1">
    <source>
        <dbReference type="ARBA" id="ARBA00004123"/>
    </source>
</evidence>
<dbReference type="Pfam" id="PF03942">
    <property type="entry name" value="DTW"/>
    <property type="match status" value="1"/>
</dbReference>
<evidence type="ECO:0000256" key="11">
    <source>
        <dbReference type="ARBA" id="ARBA00048718"/>
    </source>
</evidence>
<protein>
    <recommendedName>
        <fullName evidence="9">tRNA-uridine aminocarboxypropyltransferase 1</fullName>
        <ecNumber evidence="2">2.5.1.25</ecNumber>
    </recommendedName>
    <alternativeName>
        <fullName evidence="10">DTW domain-containing protein 1</fullName>
    </alternativeName>
</protein>
<dbReference type="Proteomes" id="UP000604046">
    <property type="component" value="Unassembled WGS sequence"/>
</dbReference>
<comment type="similarity">
    <text evidence="8">Belongs to the TDD superfamily. DTWD1 family.</text>
</comment>
<sequence length="356" mass="39095">MLLQHSVGSLQNLEALAEIHKLGELGNHAGPVEPSAGLSMGGSSDGCADGRPAVKTTRCDSTTAAMAFLSTLKFSIDDIDGDAASLEDCLGKGRCPGCSKWARLYCPHCVRSVVPIPEPLHLGLQVLIFRHPKEAAAKSSATPLPLLSPDVQVSEWRPPCGSQDLLFLQSPGTWLVYPSESAVDVSHVKWEEVQRIVLVDSRWKHARTGLSGKASQISGIFDFVVFFCFQAQAILEDEELKLRALPAMKFGPESSAPSRFWRSATERLADVQGLLSTAECLHRILKARSLGPGLGDTSQRLDDLLFFFALRLRLVIQEYAEDPDRCCPWCTEAERRKCVHEGNERKRQEALDCQEG</sequence>